<dbReference type="EMBL" id="NHYE01001427">
    <property type="protein sequence ID" value="PPQ95412.1"/>
    <property type="molecule type" value="Genomic_DNA"/>
</dbReference>
<dbReference type="InParanoid" id="A0A409XXC9"/>
<proteinExistence type="predicted"/>
<protein>
    <submittedName>
        <fullName evidence="1">Uncharacterized protein</fullName>
    </submittedName>
</protein>
<evidence type="ECO:0000313" key="1">
    <source>
        <dbReference type="EMBL" id="PPQ95412.1"/>
    </source>
</evidence>
<dbReference type="Proteomes" id="UP000284706">
    <property type="component" value="Unassembled WGS sequence"/>
</dbReference>
<dbReference type="AlphaFoldDB" id="A0A409XXC9"/>
<evidence type="ECO:0000313" key="2">
    <source>
        <dbReference type="Proteomes" id="UP000284706"/>
    </source>
</evidence>
<organism evidence="1 2">
    <name type="scientific">Gymnopilus dilepis</name>
    <dbReference type="NCBI Taxonomy" id="231916"/>
    <lineage>
        <taxon>Eukaryota</taxon>
        <taxon>Fungi</taxon>
        <taxon>Dikarya</taxon>
        <taxon>Basidiomycota</taxon>
        <taxon>Agaricomycotina</taxon>
        <taxon>Agaricomycetes</taxon>
        <taxon>Agaricomycetidae</taxon>
        <taxon>Agaricales</taxon>
        <taxon>Agaricineae</taxon>
        <taxon>Hymenogastraceae</taxon>
        <taxon>Gymnopilus</taxon>
    </lineage>
</organism>
<accession>A0A409XXC9</accession>
<keyword evidence="2" id="KW-1185">Reference proteome</keyword>
<comment type="caution">
    <text evidence="1">The sequence shown here is derived from an EMBL/GenBank/DDBJ whole genome shotgun (WGS) entry which is preliminary data.</text>
</comment>
<sequence>MSSASADDASFLTEEAERIINRAWVEYLRQSSSKRMEEGLDIIESLCIRLDNKTMPLTDKDFDAASFDKNKRVRHGDRQGRVHGMGLQSRLGKSKKISVDVEEKKKADISFCALVTNIQQTFYWRIAAMTDGLESSDTREISGDAQGITSAWNLNH</sequence>
<gene>
    <name evidence="1" type="ORF">CVT26_008258</name>
</gene>
<reference evidence="1 2" key="1">
    <citation type="journal article" date="2018" name="Evol. Lett.">
        <title>Horizontal gene cluster transfer increased hallucinogenic mushroom diversity.</title>
        <authorList>
            <person name="Reynolds H.T."/>
            <person name="Vijayakumar V."/>
            <person name="Gluck-Thaler E."/>
            <person name="Korotkin H.B."/>
            <person name="Matheny P.B."/>
            <person name="Slot J.C."/>
        </authorList>
    </citation>
    <scope>NUCLEOTIDE SEQUENCE [LARGE SCALE GENOMIC DNA]</scope>
    <source>
        <strain evidence="1 2">SRW20</strain>
    </source>
</reference>
<name>A0A409XXC9_9AGAR</name>